<feature type="compositionally biased region" description="Basic residues" evidence="1">
    <location>
        <begin position="106"/>
        <end position="126"/>
    </location>
</feature>
<feature type="compositionally biased region" description="Polar residues" evidence="1">
    <location>
        <begin position="461"/>
        <end position="476"/>
    </location>
</feature>
<sequence>MTEAHTRVILLMQSMVHSSGERMPVEGAGVDGGRWEGGGEGVRRSGVGFGLAPSMGMGVQKGVRELTFPAPLAFSQPPPGGSTGGRAGASPGTPPAASNLISHTQSKVKKGRLRRESTKKHKHSRSHPSSPAEFPDTGVGGGTGGYFGSSTYSNSKSHSHTHLSEQGQTHGHGHGGYSTSSLSALGTLGTFGVPTKPSASNFTSVHTATHSGSSACPTSSDPSYNKPKRTRRLSIFGKSASPSSSASASASSFAPGPGPGSHSHSHPHPESGPKRTKTKPKPKNGKLPPPEPEEDPKALRMYAASWRNLRRSGNASGGSSSSGSFMGGGLGGMGGYGAMGGSRTTSMHRQSVSFDRSPLSAGSGGYGGYGAVGYGGVGGGPEYESEFGELELPKRRFASEHLKSSSSDSSISGKSVGGGIYMESRGRQMQMQYLHPPNPNPNPNPSATASVTATARTGSAPSSNPAGTSSNSNTGRESPHSNGSSSSSSTSNSNSNSNSNFISNPNSSTPSTPPHPRSLASTPTPSIWKLPQSQNNHQVGHGYSHSPLHTSASVSTFAGAGMGMGMGVDGMSVSMHDLRFATLRTRAPVLRVFVPCQDKDLYSISNSNSHSSQGGDVPSTPMSMAERCERQLQQSGLWEHLSTGDVVCNFGHVPLGDDEDGSGVGAGMSMGMGVGAGLGLGLGSGSGSTSNGEDEGIVMKRPKSVLAGGLAFGGGWYHQPQSTNLNIREQEEKKTWLIFDGHYLVPWTPPDVIPLPDPLTLPSPFYYSHMMPSPSPSSLPPLISTMTSTHPQTARPSNPSNPVFCIPHLPPIHPSTKPVYTLIHTSTLVPSPHSPNGMAMVKKFSWTARVVRQRYLPEEAGLGEGWFGEWVIEVEGTKEGRAGLEVLLSGAAGEGKKRLWEVVRERSGNGRLWLRLLPL</sequence>
<dbReference type="EMBL" id="MU157827">
    <property type="protein sequence ID" value="KAF9533838.1"/>
    <property type="molecule type" value="Genomic_DNA"/>
</dbReference>
<feature type="compositionally biased region" description="Gly residues" evidence="1">
    <location>
        <begin position="325"/>
        <end position="340"/>
    </location>
</feature>
<feature type="compositionally biased region" description="Low complexity" evidence="1">
    <location>
        <begin position="312"/>
        <end position="324"/>
    </location>
</feature>
<comment type="caution">
    <text evidence="2">The sequence shown here is derived from an EMBL/GenBank/DDBJ whole genome shotgun (WGS) entry which is preliminary data.</text>
</comment>
<name>A0A9P6JVC6_9AGAR</name>
<feature type="compositionally biased region" description="Basic residues" evidence="1">
    <location>
        <begin position="274"/>
        <end position="284"/>
    </location>
</feature>
<feature type="region of interest" description="Disordered" evidence="1">
    <location>
        <begin position="398"/>
        <end position="547"/>
    </location>
</feature>
<proteinExistence type="predicted"/>
<evidence type="ECO:0000313" key="3">
    <source>
        <dbReference type="Proteomes" id="UP000807306"/>
    </source>
</evidence>
<feature type="region of interest" description="Disordered" evidence="1">
    <location>
        <begin position="604"/>
        <end position="629"/>
    </location>
</feature>
<feature type="region of interest" description="Disordered" evidence="1">
    <location>
        <begin position="70"/>
        <end position="362"/>
    </location>
</feature>
<feature type="compositionally biased region" description="Low complexity" evidence="1">
    <location>
        <begin position="404"/>
        <end position="414"/>
    </location>
</feature>
<protein>
    <submittedName>
        <fullName evidence="2">Uncharacterized protein</fullName>
    </submittedName>
</protein>
<reference evidence="2" key="1">
    <citation type="submission" date="2020-11" db="EMBL/GenBank/DDBJ databases">
        <authorList>
            <consortium name="DOE Joint Genome Institute"/>
            <person name="Ahrendt S."/>
            <person name="Riley R."/>
            <person name="Andreopoulos W."/>
            <person name="Labutti K."/>
            <person name="Pangilinan J."/>
            <person name="Ruiz-Duenas F.J."/>
            <person name="Barrasa J.M."/>
            <person name="Sanchez-Garcia M."/>
            <person name="Camarero S."/>
            <person name="Miyauchi S."/>
            <person name="Serrano A."/>
            <person name="Linde D."/>
            <person name="Babiker R."/>
            <person name="Drula E."/>
            <person name="Ayuso-Fernandez I."/>
            <person name="Pacheco R."/>
            <person name="Padilla G."/>
            <person name="Ferreira P."/>
            <person name="Barriuso J."/>
            <person name="Kellner H."/>
            <person name="Castanera R."/>
            <person name="Alfaro M."/>
            <person name="Ramirez L."/>
            <person name="Pisabarro A.G."/>
            <person name="Kuo A."/>
            <person name="Tritt A."/>
            <person name="Lipzen A."/>
            <person name="He G."/>
            <person name="Yan M."/>
            <person name="Ng V."/>
            <person name="Cullen D."/>
            <person name="Martin F."/>
            <person name="Rosso M.-N."/>
            <person name="Henrissat B."/>
            <person name="Hibbett D."/>
            <person name="Martinez A.T."/>
            <person name="Grigoriev I.V."/>
        </authorList>
    </citation>
    <scope>NUCLEOTIDE SEQUENCE</scope>
    <source>
        <strain evidence="2">CBS 506.95</strain>
    </source>
</reference>
<feature type="compositionally biased region" description="Polar residues" evidence="1">
    <location>
        <begin position="519"/>
        <end position="538"/>
    </location>
</feature>
<feature type="compositionally biased region" description="Low complexity" evidence="1">
    <location>
        <begin position="445"/>
        <end position="460"/>
    </location>
</feature>
<dbReference type="Proteomes" id="UP000807306">
    <property type="component" value="Unassembled WGS sequence"/>
</dbReference>
<gene>
    <name evidence="2" type="ORF">CPB83DRAFT_411542</name>
</gene>
<feature type="compositionally biased region" description="Low complexity" evidence="1">
    <location>
        <begin position="239"/>
        <end position="255"/>
    </location>
</feature>
<evidence type="ECO:0000313" key="2">
    <source>
        <dbReference type="EMBL" id="KAF9533838.1"/>
    </source>
</evidence>
<keyword evidence="3" id="KW-1185">Reference proteome</keyword>
<evidence type="ECO:0000256" key="1">
    <source>
        <dbReference type="SAM" id="MobiDB-lite"/>
    </source>
</evidence>
<feature type="compositionally biased region" description="Polar residues" evidence="1">
    <location>
        <begin position="343"/>
        <end position="354"/>
    </location>
</feature>
<feature type="compositionally biased region" description="Polar residues" evidence="1">
    <location>
        <begin position="197"/>
        <end position="223"/>
    </location>
</feature>
<accession>A0A9P6JVC6</accession>
<organism evidence="2 3">
    <name type="scientific">Crepidotus variabilis</name>
    <dbReference type="NCBI Taxonomy" id="179855"/>
    <lineage>
        <taxon>Eukaryota</taxon>
        <taxon>Fungi</taxon>
        <taxon>Dikarya</taxon>
        <taxon>Basidiomycota</taxon>
        <taxon>Agaricomycotina</taxon>
        <taxon>Agaricomycetes</taxon>
        <taxon>Agaricomycetidae</taxon>
        <taxon>Agaricales</taxon>
        <taxon>Agaricineae</taxon>
        <taxon>Crepidotaceae</taxon>
        <taxon>Crepidotus</taxon>
    </lineage>
</organism>
<dbReference type="OrthoDB" id="3269821at2759"/>
<feature type="compositionally biased region" description="Low complexity" evidence="1">
    <location>
        <begin position="88"/>
        <end position="98"/>
    </location>
</feature>
<feature type="compositionally biased region" description="Gly residues" evidence="1">
    <location>
        <begin position="138"/>
        <end position="147"/>
    </location>
</feature>
<feature type="compositionally biased region" description="Low complexity" evidence="1">
    <location>
        <begin position="177"/>
        <end position="190"/>
    </location>
</feature>
<feature type="compositionally biased region" description="Low complexity" evidence="1">
    <location>
        <begin position="480"/>
        <end position="510"/>
    </location>
</feature>
<dbReference type="AlphaFoldDB" id="A0A9P6JVC6"/>